<dbReference type="AlphaFoldDB" id="A0A1F5A551"/>
<dbReference type="SUPFAM" id="SSF52540">
    <property type="entry name" value="P-loop containing nucleoside triphosphate hydrolases"/>
    <property type="match status" value="1"/>
</dbReference>
<dbReference type="HAMAP" id="MF_00124">
    <property type="entry name" value="Thymidine_kinase"/>
    <property type="match status" value="1"/>
</dbReference>
<evidence type="ECO:0000256" key="10">
    <source>
        <dbReference type="ARBA" id="ARBA00022840"/>
    </source>
</evidence>
<dbReference type="Gene3D" id="3.40.50.300">
    <property type="entry name" value="P-loop containing nucleotide triphosphate hydrolases"/>
    <property type="match status" value="1"/>
</dbReference>
<dbReference type="InterPro" id="IPR020633">
    <property type="entry name" value="Thymidine_kinase_CS"/>
</dbReference>
<dbReference type="GO" id="GO:0008270">
    <property type="term" value="F:zinc ion binding"/>
    <property type="evidence" value="ECO:0007669"/>
    <property type="project" value="UniProtKB-UniRule"/>
</dbReference>
<dbReference type="FunFam" id="3.30.60.20:FF:000026">
    <property type="entry name" value="Thymidine kinase"/>
    <property type="match status" value="1"/>
</dbReference>
<feature type="binding site" evidence="11">
    <location>
        <position position="148"/>
    </location>
    <ligand>
        <name>Zn(2+)</name>
        <dbReference type="ChEBI" id="CHEBI:29105"/>
    </ligand>
</feature>
<dbReference type="InterPro" id="IPR027417">
    <property type="entry name" value="P-loop_NTPase"/>
</dbReference>
<evidence type="ECO:0000313" key="16">
    <source>
        <dbReference type="EMBL" id="OGD13508.1"/>
    </source>
</evidence>
<evidence type="ECO:0000256" key="8">
    <source>
        <dbReference type="ARBA" id="ARBA00022777"/>
    </source>
</evidence>
<organism evidence="16 17">
    <name type="scientific">Candidatus Sediminicultor quintus</name>
    <dbReference type="NCBI Taxonomy" id="1797291"/>
    <lineage>
        <taxon>Bacteria</taxon>
        <taxon>Pseudomonadati</taxon>
        <taxon>Atribacterota</taxon>
        <taxon>Candidatus Phoenicimicrobiia</taxon>
        <taxon>Candidatus Pheonicimicrobiales</taxon>
        <taxon>Candidatus Phoenicimicrobiaceae</taxon>
        <taxon>Candidatus Sediminicultor</taxon>
    </lineage>
</organism>
<accession>A0A1F5A551</accession>
<sequence>MPKSRNEGWIEVICGSMFSGKSEELIRRVHRVQIAKKKIQIFKPTIDNRYAVQYIYSHNGTKVEALNITKSKEISERVEPDTEVIAIDEAQFYDDDIVLVCQKLADQGKRVIIAGLDQDFRGEPFGPIPKLLAVAEYVDKLQAICMVCGDTASRTQRLVDGQPAKYSDPTILIGAQESYEARCRKCHTVPKE</sequence>
<evidence type="ECO:0000256" key="15">
    <source>
        <dbReference type="RuleBase" id="RU004165"/>
    </source>
</evidence>
<dbReference type="PANTHER" id="PTHR11441">
    <property type="entry name" value="THYMIDINE KINASE"/>
    <property type="match status" value="1"/>
</dbReference>
<gene>
    <name evidence="11" type="primary">tdk</name>
    <name evidence="16" type="ORF">A2V47_08740</name>
</gene>
<dbReference type="EC" id="2.7.1.21" evidence="2 11"/>
<dbReference type="STRING" id="1797291.A2V47_08740"/>
<keyword evidence="5 11" id="KW-0808">Transferase</keyword>
<dbReference type="NCBIfam" id="NF003296">
    <property type="entry name" value="PRK04296.1-1"/>
    <property type="match status" value="1"/>
</dbReference>
<evidence type="ECO:0000256" key="1">
    <source>
        <dbReference type="ARBA" id="ARBA00007587"/>
    </source>
</evidence>
<keyword evidence="9 11" id="KW-0862">Zinc</keyword>
<feature type="binding site" evidence="11">
    <location>
        <begin position="88"/>
        <end position="91"/>
    </location>
    <ligand>
        <name>ATP</name>
        <dbReference type="ChEBI" id="CHEBI:30616"/>
    </ligand>
</feature>
<evidence type="ECO:0000256" key="14">
    <source>
        <dbReference type="RuleBase" id="RU000544"/>
    </source>
</evidence>
<keyword evidence="8 11" id="KW-0418">Kinase</keyword>
<evidence type="ECO:0000256" key="12">
    <source>
        <dbReference type="PIRSR" id="PIRSR035805-1"/>
    </source>
</evidence>
<feature type="binding site" evidence="11">
    <location>
        <begin position="15"/>
        <end position="22"/>
    </location>
    <ligand>
        <name>ATP</name>
        <dbReference type="ChEBI" id="CHEBI:30616"/>
    </ligand>
</feature>
<keyword evidence="6 11" id="KW-0479">Metal-binding</keyword>
<keyword evidence="7 11" id="KW-0547">Nucleotide-binding</keyword>
<reference evidence="16 17" key="1">
    <citation type="journal article" date="2016" name="Nat. Commun.">
        <title>Thousands of microbial genomes shed light on interconnected biogeochemical processes in an aquifer system.</title>
        <authorList>
            <person name="Anantharaman K."/>
            <person name="Brown C.T."/>
            <person name="Hug L.A."/>
            <person name="Sharon I."/>
            <person name="Castelle C.J."/>
            <person name="Probst A.J."/>
            <person name="Thomas B.C."/>
            <person name="Singh A."/>
            <person name="Wilkins M.J."/>
            <person name="Karaoz U."/>
            <person name="Brodie E.L."/>
            <person name="Williams K.H."/>
            <person name="Hubbard S.S."/>
            <person name="Banfield J.F."/>
        </authorList>
    </citation>
    <scope>NUCLEOTIDE SEQUENCE [LARGE SCALE GENOMIC DNA]</scope>
</reference>
<feature type="binding site" evidence="11">
    <location>
        <position position="183"/>
    </location>
    <ligand>
        <name>Zn(2+)</name>
        <dbReference type="ChEBI" id="CHEBI:29105"/>
    </ligand>
</feature>
<dbReference type="GO" id="GO:0004797">
    <property type="term" value="F:thymidine kinase activity"/>
    <property type="evidence" value="ECO:0007669"/>
    <property type="project" value="UniProtKB-UniRule"/>
</dbReference>
<dbReference type="PIRSF" id="PIRSF035805">
    <property type="entry name" value="TK_cell"/>
    <property type="match status" value="1"/>
</dbReference>
<evidence type="ECO:0000256" key="2">
    <source>
        <dbReference type="ARBA" id="ARBA00012118"/>
    </source>
</evidence>
<dbReference type="SUPFAM" id="SSF57716">
    <property type="entry name" value="Glucocorticoid receptor-like (DNA-binding domain)"/>
    <property type="match status" value="1"/>
</dbReference>
<feature type="binding site" evidence="11">
    <location>
        <position position="145"/>
    </location>
    <ligand>
        <name>Zn(2+)</name>
        <dbReference type="ChEBI" id="CHEBI:29105"/>
    </ligand>
</feature>
<evidence type="ECO:0000256" key="4">
    <source>
        <dbReference type="ARBA" id="ARBA00022634"/>
    </source>
</evidence>
<evidence type="ECO:0000256" key="6">
    <source>
        <dbReference type="ARBA" id="ARBA00022723"/>
    </source>
</evidence>
<dbReference type="GO" id="GO:0071897">
    <property type="term" value="P:DNA biosynthetic process"/>
    <property type="evidence" value="ECO:0007669"/>
    <property type="project" value="UniProtKB-KW"/>
</dbReference>
<comment type="caution">
    <text evidence="16">The sequence shown here is derived from an EMBL/GenBank/DDBJ whole genome shotgun (WGS) entry which is preliminary data.</text>
</comment>
<dbReference type="PANTHER" id="PTHR11441:SF0">
    <property type="entry name" value="THYMIDINE KINASE, CYTOSOLIC"/>
    <property type="match status" value="1"/>
</dbReference>
<evidence type="ECO:0000256" key="5">
    <source>
        <dbReference type="ARBA" id="ARBA00022679"/>
    </source>
</evidence>
<dbReference type="GO" id="GO:0005524">
    <property type="term" value="F:ATP binding"/>
    <property type="evidence" value="ECO:0007669"/>
    <property type="project" value="UniProtKB-UniRule"/>
</dbReference>
<feature type="active site" description="Proton acceptor" evidence="11 12">
    <location>
        <position position="89"/>
    </location>
</feature>
<evidence type="ECO:0000256" key="13">
    <source>
        <dbReference type="PIRSR" id="PIRSR035805-2"/>
    </source>
</evidence>
<dbReference type="FunFam" id="3.40.50.300:FF:000384">
    <property type="entry name" value="Thymidine kinase"/>
    <property type="match status" value="1"/>
</dbReference>
<dbReference type="Gene3D" id="3.30.60.20">
    <property type="match status" value="1"/>
</dbReference>
<feature type="binding site" evidence="13">
    <location>
        <begin position="171"/>
        <end position="174"/>
    </location>
    <ligand>
        <name>substrate</name>
    </ligand>
</feature>
<protein>
    <recommendedName>
        <fullName evidence="2 11">Thymidine kinase</fullName>
        <ecNumber evidence="2 11">2.7.1.21</ecNumber>
    </recommendedName>
</protein>
<dbReference type="Proteomes" id="UP000177701">
    <property type="component" value="Unassembled WGS sequence"/>
</dbReference>
<evidence type="ECO:0000256" key="3">
    <source>
        <dbReference type="ARBA" id="ARBA00022490"/>
    </source>
</evidence>
<keyword evidence="10 11" id="KW-0067">ATP-binding</keyword>
<dbReference type="PROSITE" id="PS00603">
    <property type="entry name" value="TK_CELLULAR_TYPE"/>
    <property type="match status" value="1"/>
</dbReference>
<dbReference type="GO" id="GO:0046104">
    <property type="term" value="P:thymidine metabolic process"/>
    <property type="evidence" value="ECO:0007669"/>
    <property type="project" value="TreeGrafter"/>
</dbReference>
<evidence type="ECO:0000256" key="9">
    <source>
        <dbReference type="ARBA" id="ARBA00022833"/>
    </source>
</evidence>
<keyword evidence="3 11" id="KW-0963">Cytoplasm</keyword>
<evidence type="ECO:0000313" key="17">
    <source>
        <dbReference type="Proteomes" id="UP000177701"/>
    </source>
</evidence>
<evidence type="ECO:0000256" key="11">
    <source>
        <dbReference type="HAMAP-Rule" id="MF_00124"/>
    </source>
</evidence>
<comment type="subunit">
    <text evidence="11">Homotetramer.</text>
</comment>
<dbReference type="InterPro" id="IPR001267">
    <property type="entry name" value="Thymidine_kinase"/>
</dbReference>
<keyword evidence="4 11" id="KW-0237">DNA synthesis</keyword>
<evidence type="ECO:0000256" key="7">
    <source>
        <dbReference type="ARBA" id="ARBA00022741"/>
    </source>
</evidence>
<proteinExistence type="inferred from homology"/>
<comment type="subcellular location">
    <subcellularLocation>
        <location evidence="11">Cytoplasm</location>
    </subcellularLocation>
</comment>
<name>A0A1F5A551_9BACT</name>
<dbReference type="Pfam" id="PF00265">
    <property type="entry name" value="TK"/>
    <property type="match status" value="1"/>
</dbReference>
<comment type="similarity">
    <text evidence="1 11 15">Belongs to the thymidine kinase family.</text>
</comment>
<dbReference type="GO" id="GO:0005829">
    <property type="term" value="C:cytosol"/>
    <property type="evidence" value="ECO:0007669"/>
    <property type="project" value="TreeGrafter"/>
</dbReference>
<feature type="binding site" evidence="13">
    <location>
        <position position="179"/>
    </location>
    <ligand>
        <name>substrate</name>
    </ligand>
</feature>
<feature type="binding site" evidence="11">
    <location>
        <position position="186"/>
    </location>
    <ligand>
        <name>Zn(2+)</name>
        <dbReference type="ChEBI" id="CHEBI:29105"/>
    </ligand>
</feature>
<dbReference type="EMBL" id="MEYH01000108">
    <property type="protein sequence ID" value="OGD13508.1"/>
    <property type="molecule type" value="Genomic_DNA"/>
</dbReference>
<comment type="catalytic activity">
    <reaction evidence="11 14">
        <text>thymidine + ATP = dTMP + ADP + H(+)</text>
        <dbReference type="Rhea" id="RHEA:19129"/>
        <dbReference type="ChEBI" id="CHEBI:15378"/>
        <dbReference type="ChEBI" id="CHEBI:17748"/>
        <dbReference type="ChEBI" id="CHEBI:30616"/>
        <dbReference type="ChEBI" id="CHEBI:63528"/>
        <dbReference type="ChEBI" id="CHEBI:456216"/>
        <dbReference type="EC" id="2.7.1.21"/>
    </reaction>
</comment>